<organism evidence="1">
    <name type="scientific">marine sediment metagenome</name>
    <dbReference type="NCBI Taxonomy" id="412755"/>
    <lineage>
        <taxon>unclassified sequences</taxon>
        <taxon>metagenomes</taxon>
        <taxon>ecological metagenomes</taxon>
    </lineage>
</organism>
<comment type="caution">
    <text evidence="1">The sequence shown here is derived from an EMBL/GenBank/DDBJ whole genome shotgun (WGS) entry which is preliminary data.</text>
</comment>
<accession>A0A0F8YY34</accession>
<sequence length="107" mass="12305">MKPVIIHSLWNKKGSLIAKSTSKGKLITKKKQMIAEFDEFNAILAKVQEAVWDANEAIKHKGLNSLMNQEKLEVSLPTIEQINEGGKPRYHNSYIDYIFKFETETIR</sequence>
<dbReference type="EMBL" id="LAZR01054334">
    <property type="protein sequence ID" value="KKK78780.1"/>
    <property type="molecule type" value="Genomic_DNA"/>
</dbReference>
<dbReference type="AlphaFoldDB" id="A0A0F8YY34"/>
<gene>
    <name evidence="1" type="ORF">LCGC14_2840130</name>
</gene>
<evidence type="ECO:0000313" key="1">
    <source>
        <dbReference type="EMBL" id="KKK78780.1"/>
    </source>
</evidence>
<proteinExistence type="predicted"/>
<reference evidence="1" key="1">
    <citation type="journal article" date="2015" name="Nature">
        <title>Complex archaea that bridge the gap between prokaryotes and eukaryotes.</title>
        <authorList>
            <person name="Spang A."/>
            <person name="Saw J.H."/>
            <person name="Jorgensen S.L."/>
            <person name="Zaremba-Niedzwiedzka K."/>
            <person name="Martijn J."/>
            <person name="Lind A.E."/>
            <person name="van Eijk R."/>
            <person name="Schleper C."/>
            <person name="Guy L."/>
            <person name="Ettema T.J."/>
        </authorList>
    </citation>
    <scope>NUCLEOTIDE SEQUENCE</scope>
</reference>
<name>A0A0F8YY34_9ZZZZ</name>
<protein>
    <submittedName>
        <fullName evidence="1">Uncharacterized protein</fullName>
    </submittedName>
</protein>